<feature type="binding site" evidence="20">
    <location>
        <position position="1055"/>
    </location>
    <ligand>
        <name>Mg(2+)</name>
        <dbReference type="ChEBI" id="CHEBI:18420"/>
    </ligand>
</feature>
<dbReference type="GO" id="GO:0004714">
    <property type="term" value="F:transmembrane receptor protein tyrosine kinase activity"/>
    <property type="evidence" value="ECO:0007669"/>
    <property type="project" value="UniProtKB-EC"/>
</dbReference>
<dbReference type="InterPro" id="IPR011009">
    <property type="entry name" value="Kinase-like_dom_sf"/>
</dbReference>
<evidence type="ECO:0000256" key="5">
    <source>
        <dbReference type="ARBA" id="ARBA00022679"/>
    </source>
</evidence>
<dbReference type="InterPro" id="IPR001245">
    <property type="entry name" value="Ser-Thr/Tyr_kinase_cat_dom"/>
</dbReference>
<dbReference type="GO" id="GO:0005524">
    <property type="term" value="F:ATP binding"/>
    <property type="evidence" value="ECO:0007669"/>
    <property type="project" value="UniProtKB-UniRule"/>
</dbReference>
<evidence type="ECO:0000256" key="11">
    <source>
        <dbReference type="ARBA" id="ARBA00023136"/>
    </source>
</evidence>
<evidence type="ECO:0000256" key="7">
    <source>
        <dbReference type="ARBA" id="ARBA00022741"/>
    </source>
</evidence>
<evidence type="ECO:0000256" key="16">
    <source>
        <dbReference type="ARBA" id="ARBA00023319"/>
    </source>
</evidence>
<keyword evidence="7 19" id="KW-0547">Nucleotide-binding</keyword>
<dbReference type="PROSITE" id="PS50011">
    <property type="entry name" value="PROTEIN_KINASE_DOM"/>
    <property type="match status" value="1"/>
</dbReference>
<dbReference type="SUPFAM" id="SSF56112">
    <property type="entry name" value="Protein kinase-like (PK-like)"/>
    <property type="match status" value="1"/>
</dbReference>
<dbReference type="PROSITE" id="PS00240">
    <property type="entry name" value="RECEPTOR_TYR_KIN_III"/>
    <property type="match status" value="1"/>
</dbReference>
<dbReference type="FunFam" id="2.60.40.10:FF:000032">
    <property type="entry name" value="palladin isoform X1"/>
    <property type="match status" value="1"/>
</dbReference>
<evidence type="ECO:0000256" key="24">
    <source>
        <dbReference type="SAM" id="SignalP"/>
    </source>
</evidence>
<feature type="binding site" evidence="20">
    <location>
        <position position="1068"/>
    </location>
    <ligand>
        <name>Mg(2+)</name>
        <dbReference type="ChEBI" id="CHEBI:18420"/>
    </ligand>
</feature>
<feature type="chain" id="PRO_5033671106" description="receptor protein-tyrosine kinase" evidence="24">
    <location>
        <begin position="19"/>
        <end position="1334"/>
    </location>
</feature>
<dbReference type="GO" id="GO:0043235">
    <property type="term" value="C:receptor complex"/>
    <property type="evidence" value="ECO:0007669"/>
    <property type="project" value="TreeGrafter"/>
</dbReference>
<dbReference type="EMBL" id="HBUF01153945">
    <property type="protein sequence ID" value="CAG6648724.1"/>
    <property type="molecule type" value="Transcribed_RNA"/>
</dbReference>
<comment type="catalytic activity">
    <reaction evidence="17">
        <text>L-tyrosyl-[protein] + ATP = O-phospho-L-tyrosyl-[protein] + ADP + H(+)</text>
        <dbReference type="Rhea" id="RHEA:10596"/>
        <dbReference type="Rhea" id="RHEA-COMP:10136"/>
        <dbReference type="Rhea" id="RHEA-COMP:20101"/>
        <dbReference type="ChEBI" id="CHEBI:15378"/>
        <dbReference type="ChEBI" id="CHEBI:30616"/>
        <dbReference type="ChEBI" id="CHEBI:46858"/>
        <dbReference type="ChEBI" id="CHEBI:61978"/>
        <dbReference type="ChEBI" id="CHEBI:456216"/>
        <dbReference type="EC" id="2.7.10.1"/>
    </reaction>
</comment>
<accession>A0A8D8REB6</accession>
<evidence type="ECO:0000256" key="23">
    <source>
        <dbReference type="SAM" id="Phobius"/>
    </source>
</evidence>
<feature type="domain" description="Protein kinase" evidence="25">
    <location>
        <begin position="824"/>
        <end position="1195"/>
    </location>
</feature>
<keyword evidence="6 23" id="KW-0812">Transmembrane</keyword>
<dbReference type="InterPro" id="IPR036179">
    <property type="entry name" value="Ig-like_dom_sf"/>
</dbReference>
<dbReference type="InterPro" id="IPR000719">
    <property type="entry name" value="Prot_kinase_dom"/>
</dbReference>
<dbReference type="PANTHER" id="PTHR24416">
    <property type="entry name" value="TYROSINE-PROTEIN KINASE RECEPTOR"/>
    <property type="match status" value="1"/>
</dbReference>
<keyword evidence="20" id="KW-0479">Metal-binding</keyword>
<feature type="binding site" evidence="22">
    <location>
        <position position="862"/>
    </location>
    <ligand>
        <name>ATP</name>
        <dbReference type="ChEBI" id="CHEBI:30616"/>
    </ligand>
</feature>
<dbReference type="PIRSF" id="PIRSF000615">
    <property type="entry name" value="TyrPK_CSF1-R"/>
    <property type="match status" value="1"/>
</dbReference>
<dbReference type="EC" id="2.7.10.1" evidence="2"/>
<proteinExistence type="predicted"/>
<dbReference type="Gene3D" id="2.60.40.10">
    <property type="entry name" value="Immunoglobulins"/>
    <property type="match status" value="7"/>
</dbReference>
<dbReference type="CDD" id="cd00096">
    <property type="entry name" value="Ig"/>
    <property type="match status" value="2"/>
</dbReference>
<dbReference type="EMBL" id="HBUF01153944">
    <property type="protein sequence ID" value="CAG6648721.1"/>
    <property type="molecule type" value="Transcribed_RNA"/>
</dbReference>
<feature type="site" description="Important for interaction with phosphotyrosine-binding proteins" evidence="21">
    <location>
        <position position="1194"/>
    </location>
</feature>
<evidence type="ECO:0000256" key="3">
    <source>
        <dbReference type="ARBA" id="ARBA00022475"/>
    </source>
</evidence>
<dbReference type="InterPro" id="IPR003598">
    <property type="entry name" value="Ig_sub2"/>
</dbReference>
<dbReference type="FunFam" id="1.10.510.10:FF:000373">
    <property type="entry name" value="Receptor protein-tyrosine kinase"/>
    <property type="match status" value="1"/>
</dbReference>
<dbReference type="GO" id="GO:0046872">
    <property type="term" value="F:metal ion binding"/>
    <property type="evidence" value="ECO:0007669"/>
    <property type="project" value="UniProtKB-KW"/>
</dbReference>
<feature type="binding site" evidence="19">
    <location>
        <begin position="831"/>
        <end position="838"/>
    </location>
    <ligand>
        <name>ATP</name>
        <dbReference type="ChEBI" id="CHEBI:30616"/>
    </ligand>
</feature>
<evidence type="ECO:0000313" key="27">
    <source>
        <dbReference type="EMBL" id="CAG6648721.1"/>
    </source>
</evidence>
<dbReference type="InterPro" id="IPR013783">
    <property type="entry name" value="Ig-like_fold"/>
</dbReference>
<name>A0A8D8REB6_9HEMI</name>
<dbReference type="GO" id="GO:0007169">
    <property type="term" value="P:cell surface receptor protein tyrosine kinase signaling pathway"/>
    <property type="evidence" value="ECO:0007669"/>
    <property type="project" value="InterPro"/>
</dbReference>
<dbReference type="Gene3D" id="1.10.510.10">
    <property type="entry name" value="Transferase(Phosphotransferase) domain 1"/>
    <property type="match status" value="1"/>
</dbReference>
<keyword evidence="10 23" id="KW-1133">Transmembrane helix</keyword>
<dbReference type="InterPro" id="IPR017441">
    <property type="entry name" value="Protein_kinase_ATP_BS"/>
</dbReference>
<keyword evidence="16" id="KW-0393">Immunoglobulin domain</keyword>
<feature type="domain" description="Ig-like" evidence="26">
    <location>
        <begin position="649"/>
        <end position="743"/>
    </location>
</feature>
<dbReference type="Pfam" id="PF07679">
    <property type="entry name" value="I-set"/>
    <property type="match status" value="1"/>
</dbReference>
<keyword evidence="12" id="KW-0829">Tyrosine-protein kinase</keyword>
<dbReference type="InterPro" id="IPR007110">
    <property type="entry name" value="Ig-like_dom"/>
</dbReference>
<dbReference type="PROSITE" id="PS50835">
    <property type="entry name" value="IG_LIKE"/>
    <property type="match status" value="3"/>
</dbReference>
<dbReference type="InterPro" id="IPR001824">
    <property type="entry name" value="Tyr_kinase_rcpt_3_CS"/>
</dbReference>
<dbReference type="InterPro" id="IPR050122">
    <property type="entry name" value="RTK"/>
</dbReference>
<keyword evidence="8" id="KW-0418">Kinase</keyword>
<feature type="active site" description="Proton acceptor" evidence="18">
    <location>
        <position position="1050"/>
    </location>
</feature>
<feature type="binding site" evidence="19">
    <location>
        <position position="1054"/>
    </location>
    <ligand>
        <name>ATP</name>
        <dbReference type="ChEBI" id="CHEBI:30616"/>
    </ligand>
</feature>
<evidence type="ECO:0000256" key="15">
    <source>
        <dbReference type="ARBA" id="ARBA00023180"/>
    </source>
</evidence>
<dbReference type="Pfam" id="PF07714">
    <property type="entry name" value="PK_Tyr_Ser-Thr"/>
    <property type="match status" value="1"/>
</dbReference>
<evidence type="ECO:0000256" key="13">
    <source>
        <dbReference type="ARBA" id="ARBA00023157"/>
    </source>
</evidence>
<feature type="signal peptide" evidence="24">
    <location>
        <begin position="1"/>
        <end position="18"/>
    </location>
</feature>
<evidence type="ECO:0000256" key="21">
    <source>
        <dbReference type="PIRSR" id="PIRSR000615-4"/>
    </source>
</evidence>
<dbReference type="PROSITE" id="PS00107">
    <property type="entry name" value="PROTEIN_KINASE_ATP"/>
    <property type="match status" value="1"/>
</dbReference>
<feature type="domain" description="Ig-like" evidence="26">
    <location>
        <begin position="202"/>
        <end position="311"/>
    </location>
</feature>
<evidence type="ECO:0000256" key="19">
    <source>
        <dbReference type="PIRSR" id="PIRSR000615-2"/>
    </source>
</evidence>
<evidence type="ECO:0000259" key="25">
    <source>
        <dbReference type="PROSITE" id="PS50011"/>
    </source>
</evidence>
<evidence type="ECO:0000256" key="9">
    <source>
        <dbReference type="ARBA" id="ARBA00022840"/>
    </source>
</evidence>
<feature type="domain" description="Ig-like" evidence="26">
    <location>
        <begin position="25"/>
        <end position="105"/>
    </location>
</feature>
<sequence>MVTTHVLWLFTILVTCHCADVHIYPDIPEEDGLHLVPGSQVTLSCRSSEKINWIHKSFPAEELTPKYDLYVEGEEHVSNLTIPIVSYKHVGSYMCQSTTHNKSIYIYVTDKSHLLFKPSSFDLFAALNSDVIIPCKPTHTAVDVCLYDSDYNKFTDYDPKLGFKVKDVTVFNSGYYVCEANTTFTEKQTFHLSPAEPDLPVPVITSDGEDSEDTILDVMVGGTLNMMCSVELRDMEKIQGLLWEMWPAQKSGMNDTRVQIISEDKEIDEDTREVTVQLIIHNVTYQDSGNYSCKLLGVLEGSQTQKHQAVHVLGVNESYLDVSTESKVEVLRPEGFEKVEWSVIWKSSAKPTFAWYSPQGKEIIDDPEMDRYEVTFEKMKTILAVHYLTLKDAGRYTLIATIPGIRKEMNFTLLVESGAQVTLEPLGIYYKAGETYNFHCNVMGYPLPNVTWLFQKCDQYPKCDIDFVEIPKDQYEHSVFNSSEIVSTEIRSKFIWVANTPGMLMCRACNSVSYQKKHICNNATIDLLVTDLTNGYSITGPSETYEKDDVTLVCGANKYHYAPNISMKYQSVMGNGNIVNQIINNPSQGIYLNTVATKYSNTVHMKLSSVHVNQSGNYSCEASRVGHGGEVKGTEVVWYNMHVQVLVVPKFKPGSTKTGSPIYSKTGEEVLLRCSVLGTPPPTIIWYKDDKPLRLNPANPSRGELKEGNQTLKIASSALTDEGSYKCVATNKVGTIHSVWTVELQDKFVPAGNFLIVVVLLVVLLILCLLFIYKIRKTTRSYKRKLNVWREGAVPSLNPELGVSEQADLLPYNNKKWEFPRNKLTLGQQLGSGAFGVVMRADADGIIEPGKITEVAVKMIKKTNVDPKYLKALASELKIMSNLGKHLNIVNLLGACTENFDKRELLVIVEYCKYGNLHSFLLKHREIFIDQVDSLGNVDPTIITRKPRYVNIPFPLVSPNSTSVTGSKTYMSSRTASTGISDSSPDTAGMIGSDGYLVPNDKEPAWRSNYVASDRNSGYDVITTQDLICWAFQVCQGMEYLASRKVMHGDLAARNILLAEEKIVKICDFGLAKNMYQDPNYQKKGDEPLPIKWMAIESISDRIFSTQSDVWAFGVTLWEMFSLSRTPYPGIEGVQNIYTKLAGGYRMEKPDYSPDDIYTIMLECWDAKPVLRPNFTELTERIGSMVEDPIRKHYLNLNEVYLRLNAEDMQGEDYLAMLSAPDIRNMVTSADEGEDGYLEPTDVKEEAAMEMKPMLPQIADSVLESKASSFSNPSYLEFTNNTHPESSPFIHPRGNLNSVDDYENVPYSKRDMTRAMKLNWLFPPDLKQPDTTFV</sequence>
<keyword evidence="9 19" id="KW-0067">ATP-binding</keyword>
<dbReference type="SMART" id="SM00408">
    <property type="entry name" value="IGc2"/>
    <property type="match status" value="4"/>
</dbReference>
<dbReference type="InterPro" id="IPR008266">
    <property type="entry name" value="Tyr_kinase_AS"/>
</dbReference>
<dbReference type="PROSITE" id="PS00109">
    <property type="entry name" value="PROTEIN_KINASE_TYR"/>
    <property type="match status" value="1"/>
</dbReference>
<keyword evidence="3" id="KW-1003">Cell membrane</keyword>
<evidence type="ECO:0000256" key="2">
    <source>
        <dbReference type="ARBA" id="ARBA00011902"/>
    </source>
</evidence>
<reference evidence="27" key="1">
    <citation type="submission" date="2021-05" db="EMBL/GenBank/DDBJ databases">
        <authorList>
            <person name="Alioto T."/>
            <person name="Alioto T."/>
            <person name="Gomez Garrido J."/>
        </authorList>
    </citation>
    <scope>NUCLEOTIDE SEQUENCE</scope>
</reference>
<evidence type="ECO:0000256" key="4">
    <source>
        <dbReference type="ARBA" id="ARBA00022553"/>
    </source>
</evidence>
<protein>
    <recommendedName>
        <fullName evidence="2">receptor protein-tyrosine kinase</fullName>
        <ecNumber evidence="2">2.7.10.1</ecNumber>
    </recommendedName>
</protein>
<evidence type="ECO:0000256" key="8">
    <source>
        <dbReference type="ARBA" id="ARBA00022777"/>
    </source>
</evidence>
<evidence type="ECO:0000259" key="26">
    <source>
        <dbReference type="PROSITE" id="PS50835"/>
    </source>
</evidence>
<dbReference type="PANTHER" id="PTHR24416:SF600">
    <property type="entry name" value="PDGF- AND VEGF-RECEPTOR RELATED, ISOFORM J"/>
    <property type="match status" value="1"/>
</dbReference>
<keyword evidence="13" id="KW-1015">Disulfide bond</keyword>
<keyword evidence="14 27" id="KW-0675">Receptor</keyword>
<evidence type="ECO:0000256" key="17">
    <source>
        <dbReference type="ARBA" id="ARBA00051243"/>
    </source>
</evidence>
<keyword evidence="11 23" id="KW-0472">Membrane</keyword>
<keyword evidence="15" id="KW-0325">Glycoprotein</keyword>
<keyword evidence="5" id="KW-0808">Transferase</keyword>
<dbReference type="SMART" id="SM00409">
    <property type="entry name" value="IG"/>
    <property type="match status" value="7"/>
</dbReference>
<dbReference type="InterPro" id="IPR003599">
    <property type="entry name" value="Ig_sub"/>
</dbReference>
<dbReference type="InterPro" id="IPR013098">
    <property type="entry name" value="Ig_I-set"/>
</dbReference>
<organism evidence="27">
    <name type="scientific">Cacopsylla melanoneura</name>
    <dbReference type="NCBI Taxonomy" id="428564"/>
    <lineage>
        <taxon>Eukaryota</taxon>
        <taxon>Metazoa</taxon>
        <taxon>Ecdysozoa</taxon>
        <taxon>Arthropoda</taxon>
        <taxon>Hexapoda</taxon>
        <taxon>Insecta</taxon>
        <taxon>Pterygota</taxon>
        <taxon>Neoptera</taxon>
        <taxon>Paraneoptera</taxon>
        <taxon>Hemiptera</taxon>
        <taxon>Sternorrhyncha</taxon>
        <taxon>Psylloidea</taxon>
        <taxon>Psyllidae</taxon>
        <taxon>Psyllinae</taxon>
        <taxon>Cacopsylla</taxon>
    </lineage>
</organism>
<evidence type="ECO:0000256" key="6">
    <source>
        <dbReference type="ARBA" id="ARBA00022692"/>
    </source>
</evidence>
<evidence type="ECO:0000256" key="14">
    <source>
        <dbReference type="ARBA" id="ARBA00023170"/>
    </source>
</evidence>
<evidence type="ECO:0000256" key="20">
    <source>
        <dbReference type="PIRSR" id="PIRSR000615-3"/>
    </source>
</evidence>
<evidence type="ECO:0000256" key="18">
    <source>
        <dbReference type="PIRSR" id="PIRSR000615-1"/>
    </source>
</evidence>
<dbReference type="SUPFAM" id="SSF48726">
    <property type="entry name" value="Immunoglobulin"/>
    <property type="match status" value="6"/>
</dbReference>
<evidence type="ECO:0000256" key="1">
    <source>
        <dbReference type="ARBA" id="ARBA00004251"/>
    </source>
</evidence>
<keyword evidence="20" id="KW-0460">Magnesium</keyword>
<comment type="subcellular location">
    <subcellularLocation>
        <location evidence="1">Cell membrane</location>
        <topology evidence="1">Single-pass type I membrane protein</topology>
    </subcellularLocation>
</comment>
<feature type="transmembrane region" description="Helical" evidence="23">
    <location>
        <begin position="754"/>
        <end position="775"/>
    </location>
</feature>
<keyword evidence="4" id="KW-0597">Phosphoprotein</keyword>
<evidence type="ECO:0000256" key="12">
    <source>
        <dbReference type="ARBA" id="ARBA00023137"/>
    </source>
</evidence>
<feature type="binding site" evidence="19">
    <location>
        <position position="858"/>
    </location>
    <ligand>
        <name>ATP</name>
        <dbReference type="ChEBI" id="CHEBI:30616"/>
    </ligand>
</feature>
<dbReference type="EMBL" id="HBUF01153946">
    <property type="protein sequence ID" value="CAG6648727.1"/>
    <property type="molecule type" value="Transcribed_RNA"/>
</dbReference>
<dbReference type="GO" id="GO:0005886">
    <property type="term" value="C:plasma membrane"/>
    <property type="evidence" value="ECO:0007669"/>
    <property type="project" value="UniProtKB-SubCell"/>
</dbReference>
<evidence type="ECO:0000256" key="22">
    <source>
        <dbReference type="PROSITE-ProRule" id="PRU10141"/>
    </source>
</evidence>
<dbReference type="Gene3D" id="3.30.200.20">
    <property type="entry name" value="Phosphorylase Kinase, domain 1"/>
    <property type="match status" value="1"/>
</dbReference>
<keyword evidence="24" id="KW-0732">Signal</keyword>
<evidence type="ECO:0000256" key="10">
    <source>
        <dbReference type="ARBA" id="ARBA00022989"/>
    </source>
</evidence>